<organism evidence="11 12">
    <name type="scientific">Acanthamoeba castellanii (strain ATCC 30010 / Neff)</name>
    <dbReference type="NCBI Taxonomy" id="1257118"/>
    <lineage>
        <taxon>Eukaryota</taxon>
        <taxon>Amoebozoa</taxon>
        <taxon>Discosea</taxon>
        <taxon>Longamoebia</taxon>
        <taxon>Centramoebida</taxon>
        <taxon>Acanthamoebidae</taxon>
        <taxon>Acanthamoeba</taxon>
    </lineage>
</organism>
<dbReference type="VEuPathDB" id="AmoebaDB:ACA1_072860"/>
<evidence type="ECO:0000256" key="2">
    <source>
        <dbReference type="ARBA" id="ARBA00010794"/>
    </source>
</evidence>
<feature type="transmembrane region" description="Helical" evidence="10">
    <location>
        <begin position="67"/>
        <end position="83"/>
    </location>
</feature>
<keyword evidence="9 10" id="KW-0472">Membrane</keyword>
<accession>L8HEK2</accession>
<feature type="transmembrane region" description="Helical" evidence="10">
    <location>
        <begin position="209"/>
        <end position="231"/>
    </location>
</feature>
<feature type="transmembrane region" description="Helical" evidence="10">
    <location>
        <begin position="469"/>
        <end position="493"/>
    </location>
</feature>
<dbReference type="KEGG" id="acan:ACA1_072860"/>
<dbReference type="GO" id="GO:0016779">
    <property type="term" value="F:nucleotidyltransferase activity"/>
    <property type="evidence" value="ECO:0007669"/>
    <property type="project" value="UniProtKB-KW"/>
</dbReference>
<evidence type="ECO:0000256" key="4">
    <source>
        <dbReference type="ARBA" id="ARBA00022679"/>
    </source>
</evidence>
<feature type="transmembrane region" description="Helical" evidence="10">
    <location>
        <begin position="181"/>
        <end position="203"/>
    </location>
</feature>
<feature type="transmembrane region" description="Helical" evidence="10">
    <location>
        <begin position="401"/>
        <end position="422"/>
    </location>
</feature>
<feature type="transmembrane region" description="Helical" evidence="10">
    <location>
        <begin position="334"/>
        <end position="353"/>
    </location>
</feature>
<sequence length="539" mass="59316">MHSEFGLLFLSSGQIAYQLGCNDGFVLESVFIVLYTLAAAFIHFPFLTDQASKSKLKLRKDGHSRSGALLGLLLVPFVLAAKLHLAHSTQTQEPTPNVEYYQLYLWLSLACGVCAIVYGVLAHHSVALLAALGTACTLPYLLTSILSGVGWLTAAPPLVLFCLALWALLTHFPRSFTFGEAAVLAQAFSLFVFDALYFTLAFLQPRDEVQMFLTGLIPGILLCGTVLFSTIRKSAQFSRERDAFLYSKTKNAGLDKGWQLAIGFYAGTLGIVVLFIHPWLSYMINGREPIIWTLRFVFGEQRRIFMCVFWVGALGGCLALIEKLKLMWPSIPNILVRKYFHALSLLLFIPAILLELQFMKLSFGVALAGLIFVEYLRLGKIAPLGEKIDSFMRTFIDERDAGSLILTHLYLLVGCAAPVWLYTPANPSEDAHFLLPYLGVLLVGLGDSFASLAGMYLGRIKWPHTKKTVEGTMAAVAVVLLAGLLLSLCYPFVSLSLGQWLGFAWAVLCGCLLEAFTTQIDNLALPLYAYAVLCFSLAA</sequence>
<dbReference type="RefSeq" id="XP_004353180.1">
    <property type="nucleotide sequence ID" value="XM_004353128.1"/>
</dbReference>
<feature type="transmembrane region" description="Helical" evidence="10">
    <location>
        <begin position="25"/>
        <end position="46"/>
    </location>
</feature>
<dbReference type="InterPro" id="IPR032974">
    <property type="entry name" value="Polypren_kinase"/>
</dbReference>
<keyword evidence="11" id="KW-0548">Nucleotidyltransferase</keyword>
<evidence type="ECO:0000256" key="10">
    <source>
        <dbReference type="SAM" id="Phobius"/>
    </source>
</evidence>
<evidence type="ECO:0000256" key="8">
    <source>
        <dbReference type="ARBA" id="ARBA00022989"/>
    </source>
</evidence>
<feature type="transmembrane region" description="Helical" evidence="10">
    <location>
        <begin position="434"/>
        <end position="457"/>
    </location>
</feature>
<protein>
    <recommendedName>
        <fullName evidence="3">dolichol kinase</fullName>
        <ecNumber evidence="3">2.7.1.108</ecNumber>
    </recommendedName>
</protein>
<dbReference type="GO" id="GO:0004168">
    <property type="term" value="F:dolichol kinase activity"/>
    <property type="evidence" value="ECO:0007669"/>
    <property type="project" value="UniProtKB-EC"/>
</dbReference>
<evidence type="ECO:0000313" key="11">
    <source>
        <dbReference type="EMBL" id="ELR23652.1"/>
    </source>
</evidence>
<keyword evidence="12" id="KW-1185">Reference proteome</keyword>
<dbReference type="Proteomes" id="UP000011083">
    <property type="component" value="Unassembled WGS sequence"/>
</dbReference>
<name>L8HEK2_ACACF</name>
<comment type="similarity">
    <text evidence="2">Belongs to the polyprenol kinase family.</text>
</comment>
<keyword evidence="8 10" id="KW-1133">Transmembrane helix</keyword>
<evidence type="ECO:0000256" key="5">
    <source>
        <dbReference type="ARBA" id="ARBA00022692"/>
    </source>
</evidence>
<evidence type="ECO:0000256" key="7">
    <source>
        <dbReference type="ARBA" id="ARBA00022824"/>
    </source>
</evidence>
<evidence type="ECO:0000256" key="6">
    <source>
        <dbReference type="ARBA" id="ARBA00022777"/>
    </source>
</evidence>
<proteinExistence type="inferred from homology"/>
<evidence type="ECO:0000256" key="9">
    <source>
        <dbReference type="ARBA" id="ARBA00023136"/>
    </source>
</evidence>
<dbReference type="GeneID" id="14924635"/>
<gene>
    <name evidence="11" type="ORF">ACA1_072860</name>
</gene>
<evidence type="ECO:0000256" key="3">
    <source>
        <dbReference type="ARBA" id="ARBA00012132"/>
    </source>
</evidence>
<feature type="transmembrane region" description="Helical" evidence="10">
    <location>
        <begin position="260"/>
        <end position="283"/>
    </location>
</feature>
<feature type="transmembrane region" description="Helical" evidence="10">
    <location>
        <begin position="359"/>
        <end position="378"/>
    </location>
</feature>
<dbReference type="AlphaFoldDB" id="L8HEK2"/>
<dbReference type="PANTHER" id="PTHR13205">
    <property type="entry name" value="TRANSMEMBRANE PROTEIN 15-RELATED"/>
    <property type="match status" value="1"/>
</dbReference>
<dbReference type="EMBL" id="KB007857">
    <property type="protein sequence ID" value="ELR23652.1"/>
    <property type="molecule type" value="Genomic_DNA"/>
</dbReference>
<feature type="transmembrane region" description="Helical" evidence="10">
    <location>
        <begin position="103"/>
        <end position="121"/>
    </location>
</feature>
<feature type="transmembrane region" description="Helical" evidence="10">
    <location>
        <begin position="126"/>
        <end position="142"/>
    </location>
</feature>
<dbReference type="OMA" id="EIHWPGT"/>
<feature type="transmembrane region" description="Helical" evidence="10">
    <location>
        <begin position="303"/>
        <end position="322"/>
    </location>
</feature>
<dbReference type="OrthoDB" id="377083at2759"/>
<evidence type="ECO:0000313" key="12">
    <source>
        <dbReference type="Proteomes" id="UP000011083"/>
    </source>
</evidence>
<dbReference type="EC" id="2.7.1.108" evidence="3"/>
<reference evidence="11 12" key="1">
    <citation type="journal article" date="2013" name="Genome Biol.">
        <title>Genome of Acanthamoeba castellanii highlights extensive lateral gene transfer and early evolution of tyrosine kinase signaling.</title>
        <authorList>
            <person name="Clarke M."/>
            <person name="Lohan A.J."/>
            <person name="Liu B."/>
            <person name="Lagkouvardos I."/>
            <person name="Roy S."/>
            <person name="Zafar N."/>
            <person name="Bertelli C."/>
            <person name="Schilde C."/>
            <person name="Kianianmomeni A."/>
            <person name="Burglin T.R."/>
            <person name="Frech C."/>
            <person name="Turcotte B."/>
            <person name="Kopec K.O."/>
            <person name="Synnott J.M."/>
            <person name="Choo C."/>
            <person name="Paponov I."/>
            <person name="Finkler A."/>
            <person name="Soon Heng Tan C."/>
            <person name="Hutchins A.P."/>
            <person name="Weinmeier T."/>
            <person name="Rattei T."/>
            <person name="Chu J.S."/>
            <person name="Gimenez G."/>
            <person name="Irimia M."/>
            <person name="Rigden D.J."/>
            <person name="Fitzpatrick D.A."/>
            <person name="Lorenzo-Morales J."/>
            <person name="Bateman A."/>
            <person name="Chiu C.H."/>
            <person name="Tang P."/>
            <person name="Hegemann P."/>
            <person name="Fromm H."/>
            <person name="Raoult D."/>
            <person name="Greub G."/>
            <person name="Miranda-Saavedra D."/>
            <person name="Chen N."/>
            <person name="Nash P."/>
            <person name="Ginger M.L."/>
            <person name="Horn M."/>
            <person name="Schaap P."/>
            <person name="Caler L."/>
            <person name="Loftus B."/>
        </authorList>
    </citation>
    <scope>NUCLEOTIDE SEQUENCE [LARGE SCALE GENOMIC DNA]</scope>
    <source>
        <strain evidence="11 12">Neff</strain>
    </source>
</reference>
<evidence type="ECO:0000256" key="1">
    <source>
        <dbReference type="ARBA" id="ARBA00004477"/>
    </source>
</evidence>
<keyword evidence="5 10" id="KW-0812">Transmembrane</keyword>
<keyword evidence="7" id="KW-0256">Endoplasmic reticulum</keyword>
<comment type="subcellular location">
    <subcellularLocation>
        <location evidence="1">Endoplasmic reticulum membrane</location>
        <topology evidence="1">Multi-pass membrane protein</topology>
    </subcellularLocation>
</comment>
<keyword evidence="4 11" id="KW-0808">Transferase</keyword>
<dbReference type="GO" id="GO:0005789">
    <property type="term" value="C:endoplasmic reticulum membrane"/>
    <property type="evidence" value="ECO:0007669"/>
    <property type="project" value="UniProtKB-SubCell"/>
</dbReference>
<dbReference type="STRING" id="1257118.L8HEK2"/>
<feature type="transmembrane region" description="Helical" evidence="10">
    <location>
        <begin position="148"/>
        <end position="169"/>
    </location>
</feature>
<keyword evidence="6" id="KW-0418">Kinase</keyword>
<dbReference type="GO" id="GO:0043048">
    <property type="term" value="P:dolichyl monophosphate biosynthetic process"/>
    <property type="evidence" value="ECO:0007669"/>
    <property type="project" value="TreeGrafter"/>
</dbReference>
<dbReference type="PANTHER" id="PTHR13205:SF15">
    <property type="entry name" value="DOLICHOL KINASE"/>
    <property type="match status" value="1"/>
</dbReference>
<feature type="transmembrane region" description="Helical" evidence="10">
    <location>
        <begin position="523"/>
        <end position="538"/>
    </location>
</feature>